<evidence type="ECO:0000256" key="1">
    <source>
        <dbReference type="ARBA" id="ARBA00005049"/>
    </source>
</evidence>
<comment type="caution">
    <text evidence="11">The sequence shown here is derived from an EMBL/GenBank/DDBJ whole genome shotgun (WGS) entry which is preliminary data.</text>
</comment>
<dbReference type="PANTHER" id="PTHR43463:SF1">
    <property type="entry name" value="NICOTINATE-NUCLEOTIDE--DIMETHYLBENZIMIDAZOLE PHOSPHORIBOSYLTRANSFERASE"/>
    <property type="match status" value="1"/>
</dbReference>
<evidence type="ECO:0000256" key="3">
    <source>
        <dbReference type="ARBA" id="ARBA00011991"/>
    </source>
</evidence>
<reference evidence="11 12" key="1">
    <citation type="submission" date="2020-06" db="EMBL/GenBank/DDBJ databases">
        <title>Photobacterium damselae subsp. damselae comparative genomics.</title>
        <authorList>
            <person name="Osorio C.R."/>
        </authorList>
    </citation>
    <scope>NUCLEOTIDE SEQUENCE [LARGE SCALE GENOMIC DNA]</scope>
    <source>
        <strain evidence="11 12">TW250/03</strain>
    </source>
</reference>
<dbReference type="EMBL" id="JABXOR010000655">
    <property type="protein sequence ID" value="NVP00623.1"/>
    <property type="molecule type" value="Genomic_DNA"/>
</dbReference>
<evidence type="ECO:0000256" key="2">
    <source>
        <dbReference type="ARBA" id="ARBA00007110"/>
    </source>
</evidence>
<evidence type="ECO:0000256" key="10">
    <source>
        <dbReference type="HAMAP-Rule" id="MF_00230"/>
    </source>
</evidence>
<comment type="pathway">
    <text evidence="1 10">Nucleoside biosynthesis; alpha-ribazole biosynthesis; alpha-ribazole from 5,6-dimethylbenzimidazole: step 1/2.</text>
</comment>
<evidence type="ECO:0000256" key="8">
    <source>
        <dbReference type="ARBA" id="ARBA00030686"/>
    </source>
</evidence>
<dbReference type="CDD" id="cd02439">
    <property type="entry name" value="DMB-PRT_CobT"/>
    <property type="match status" value="1"/>
</dbReference>
<feature type="active site" description="Proton acceptor" evidence="10">
    <location>
        <position position="311"/>
    </location>
</feature>
<dbReference type="EC" id="2.4.2.21" evidence="3 10"/>
<protein>
    <recommendedName>
        <fullName evidence="4 10">Nicotinate-nucleotide--dimethylbenzimidazole phosphoribosyltransferase</fullName>
        <shortName evidence="10">NN:DBI PRT</shortName>
        <ecNumber evidence="3 10">2.4.2.21</ecNumber>
    </recommendedName>
    <alternativeName>
        <fullName evidence="8 10">N(1)-alpha-phosphoribosyltransferase</fullName>
    </alternativeName>
</protein>
<dbReference type="GO" id="GO:0008939">
    <property type="term" value="F:nicotinate-nucleotide-dimethylbenzimidazole phosphoribosyltransferase activity"/>
    <property type="evidence" value="ECO:0007669"/>
    <property type="project" value="UniProtKB-UniRule"/>
</dbReference>
<name>A0A850QR18_PHODD</name>
<comment type="similarity">
    <text evidence="2 10">Belongs to the CobT family.</text>
</comment>
<accession>A0A850QR18</accession>
<evidence type="ECO:0000256" key="6">
    <source>
        <dbReference type="ARBA" id="ARBA00022676"/>
    </source>
</evidence>
<dbReference type="InterPro" id="IPR023195">
    <property type="entry name" value="Nict_dMeBzImd_PRibTrfase_N"/>
</dbReference>
<evidence type="ECO:0000256" key="9">
    <source>
        <dbReference type="ARBA" id="ARBA00047340"/>
    </source>
</evidence>
<dbReference type="InterPro" id="IPR036087">
    <property type="entry name" value="Nict_dMeBzImd_PRibTrfase_sf"/>
</dbReference>
<dbReference type="InterPro" id="IPR017846">
    <property type="entry name" value="Nict_dMeBzImd_PRibTrfase_bact"/>
</dbReference>
<dbReference type="NCBIfam" id="NF000996">
    <property type="entry name" value="PRK00105.1"/>
    <property type="match status" value="1"/>
</dbReference>
<organism evidence="11 12">
    <name type="scientific">Photobacterium damselae subsp. damselae</name>
    <name type="common">Listonella damsela</name>
    <dbReference type="NCBI Taxonomy" id="85581"/>
    <lineage>
        <taxon>Bacteria</taxon>
        <taxon>Pseudomonadati</taxon>
        <taxon>Pseudomonadota</taxon>
        <taxon>Gammaproteobacteria</taxon>
        <taxon>Vibrionales</taxon>
        <taxon>Vibrionaceae</taxon>
        <taxon>Photobacterium</taxon>
    </lineage>
</organism>
<comment type="catalytic activity">
    <reaction evidence="9 10">
        <text>5,6-dimethylbenzimidazole + nicotinate beta-D-ribonucleotide = alpha-ribazole 5'-phosphate + nicotinate + H(+)</text>
        <dbReference type="Rhea" id="RHEA:11196"/>
        <dbReference type="ChEBI" id="CHEBI:15378"/>
        <dbReference type="ChEBI" id="CHEBI:15890"/>
        <dbReference type="ChEBI" id="CHEBI:32544"/>
        <dbReference type="ChEBI" id="CHEBI:57502"/>
        <dbReference type="ChEBI" id="CHEBI:57918"/>
        <dbReference type="EC" id="2.4.2.21"/>
    </reaction>
</comment>
<dbReference type="HAMAP" id="MF_00230">
    <property type="entry name" value="CobT"/>
    <property type="match status" value="1"/>
</dbReference>
<dbReference type="NCBIfam" id="TIGR03160">
    <property type="entry name" value="cobT_DBIPRT"/>
    <property type="match status" value="1"/>
</dbReference>
<keyword evidence="5 10" id="KW-0169">Cobalamin biosynthesis</keyword>
<dbReference type="Pfam" id="PF02277">
    <property type="entry name" value="DBI_PRT"/>
    <property type="match status" value="1"/>
</dbReference>
<comment type="function">
    <text evidence="10">Catalyzes the synthesis of alpha-ribazole-5'-phosphate from nicotinate mononucleotide (NAMN) and 5,6-dimethylbenzimidazole (DMB).</text>
</comment>
<evidence type="ECO:0000313" key="11">
    <source>
        <dbReference type="EMBL" id="NVP00623.1"/>
    </source>
</evidence>
<dbReference type="SUPFAM" id="SSF52733">
    <property type="entry name" value="Nicotinate mononucleotide:5,6-dimethylbenzimidazole phosphoribosyltransferase (CobT)"/>
    <property type="match status" value="1"/>
</dbReference>
<dbReference type="Gene3D" id="1.10.1610.10">
    <property type="match status" value="1"/>
</dbReference>
<evidence type="ECO:0000313" key="12">
    <source>
        <dbReference type="Proteomes" id="UP000533429"/>
    </source>
</evidence>
<dbReference type="GO" id="GO:0009236">
    <property type="term" value="P:cobalamin biosynthetic process"/>
    <property type="evidence" value="ECO:0007669"/>
    <property type="project" value="UniProtKB-UniRule"/>
</dbReference>
<sequence>MFSISAPDRSHIEQIQHKINNKTKPLGALGQLETLACQIALIQQSEQLTITQPHLVIFAGDHGITKHGVSIAPSDVTGQMVANFLAGGAAINCFCRSNNMDISVVDAGIKHEPETHPHLIKQRLGAGTHDFTATQAMSRTLVLEGIKLGASVCETLYQQGTNCIGFGEMGIGNTSSASAIMALALNLSAQECVGSGTGINSEQLAKKTALIEQAITLHKDHCHDAFDILAAVGGFEIVQMVGAILQAAQNKMIVLVDGFIATAAALMACQIHPDCRQYLVFCHQSQEQGHQKMLTHLAASPLLHLDLRLGEGTGAALALPLLRAACAFYNDMASFDDAGITV</sequence>
<dbReference type="Proteomes" id="UP000533429">
    <property type="component" value="Unassembled WGS sequence"/>
</dbReference>
<dbReference type="PANTHER" id="PTHR43463">
    <property type="entry name" value="NICOTINATE-NUCLEOTIDE--DIMETHYLBENZIMIDAZOLE PHOSPHORIBOSYLTRANSFERASE"/>
    <property type="match status" value="1"/>
</dbReference>
<dbReference type="Gene3D" id="3.40.50.10210">
    <property type="match status" value="1"/>
</dbReference>
<keyword evidence="6 10" id="KW-0328">Glycosyltransferase</keyword>
<dbReference type="AlphaFoldDB" id="A0A850QR18"/>
<dbReference type="UniPathway" id="UPA00061">
    <property type="reaction ID" value="UER00516"/>
</dbReference>
<dbReference type="InterPro" id="IPR003200">
    <property type="entry name" value="Nict_dMeBzImd_PRibTrfase"/>
</dbReference>
<evidence type="ECO:0000256" key="7">
    <source>
        <dbReference type="ARBA" id="ARBA00022679"/>
    </source>
</evidence>
<evidence type="ECO:0000256" key="5">
    <source>
        <dbReference type="ARBA" id="ARBA00022573"/>
    </source>
</evidence>
<proteinExistence type="inferred from homology"/>
<evidence type="ECO:0000256" key="4">
    <source>
        <dbReference type="ARBA" id="ARBA00015486"/>
    </source>
</evidence>
<dbReference type="FunFam" id="3.40.50.10210:FF:000001">
    <property type="entry name" value="Nicotinate-nucleotide--dimethylbenzimidazole phosphoribosyltransferase"/>
    <property type="match status" value="1"/>
</dbReference>
<keyword evidence="7 10" id="KW-0808">Transferase</keyword>
<gene>
    <name evidence="10 11" type="primary">cobT</name>
    <name evidence="11" type="ORF">HWA77_10415</name>
</gene>